<reference evidence="6" key="2">
    <citation type="submission" date="2020-12" db="EMBL/GenBank/DDBJ databases">
        <authorList>
            <person name="Kanost M."/>
        </authorList>
    </citation>
    <scope>NUCLEOTIDE SEQUENCE</scope>
</reference>
<evidence type="ECO:0000256" key="5">
    <source>
        <dbReference type="SAM" id="MobiDB-lite"/>
    </source>
</evidence>
<dbReference type="Proteomes" id="UP000791440">
    <property type="component" value="Unassembled WGS sequence"/>
</dbReference>
<evidence type="ECO:0000313" key="7">
    <source>
        <dbReference type="Proteomes" id="UP000791440"/>
    </source>
</evidence>
<protein>
    <recommendedName>
        <fullName evidence="8">Unconventional prefoldin RPB5 interactor</fullName>
    </recommendedName>
</protein>
<dbReference type="GO" id="GO:0003714">
    <property type="term" value="F:transcription corepressor activity"/>
    <property type="evidence" value="ECO:0007669"/>
    <property type="project" value="TreeGrafter"/>
</dbReference>
<evidence type="ECO:0000256" key="1">
    <source>
        <dbReference type="ARBA" id="ARBA00004123"/>
    </source>
</evidence>
<proteinExistence type="inferred from homology"/>
<evidence type="ECO:0000256" key="2">
    <source>
        <dbReference type="ARBA" id="ARBA00023242"/>
    </source>
</evidence>
<name>A0A921ZDI2_MANSE</name>
<organism evidence="6 7">
    <name type="scientific">Manduca sexta</name>
    <name type="common">Tobacco hawkmoth</name>
    <name type="synonym">Tobacco hornworm</name>
    <dbReference type="NCBI Taxonomy" id="7130"/>
    <lineage>
        <taxon>Eukaryota</taxon>
        <taxon>Metazoa</taxon>
        <taxon>Ecdysozoa</taxon>
        <taxon>Arthropoda</taxon>
        <taxon>Hexapoda</taxon>
        <taxon>Insecta</taxon>
        <taxon>Pterygota</taxon>
        <taxon>Neoptera</taxon>
        <taxon>Endopterygota</taxon>
        <taxon>Lepidoptera</taxon>
        <taxon>Glossata</taxon>
        <taxon>Ditrysia</taxon>
        <taxon>Bombycoidea</taxon>
        <taxon>Sphingidae</taxon>
        <taxon>Sphinginae</taxon>
        <taxon>Sphingini</taxon>
        <taxon>Manduca</taxon>
    </lineage>
</organism>
<evidence type="ECO:0000256" key="3">
    <source>
        <dbReference type="ARBA" id="ARBA00038295"/>
    </source>
</evidence>
<accession>A0A921ZDI2</accession>
<keyword evidence="4" id="KW-0175">Coiled coil</keyword>
<feature type="coiled-coil region" evidence="4">
    <location>
        <begin position="139"/>
        <end position="192"/>
    </location>
</feature>
<reference evidence="6" key="1">
    <citation type="journal article" date="2016" name="Insect Biochem. Mol. Biol.">
        <title>Multifaceted biological insights from a draft genome sequence of the tobacco hornworm moth, Manduca sexta.</title>
        <authorList>
            <person name="Kanost M.R."/>
            <person name="Arrese E.L."/>
            <person name="Cao X."/>
            <person name="Chen Y.R."/>
            <person name="Chellapilla S."/>
            <person name="Goldsmith M.R."/>
            <person name="Grosse-Wilde E."/>
            <person name="Heckel D.G."/>
            <person name="Herndon N."/>
            <person name="Jiang H."/>
            <person name="Papanicolaou A."/>
            <person name="Qu J."/>
            <person name="Soulages J.L."/>
            <person name="Vogel H."/>
            <person name="Walters J."/>
            <person name="Waterhouse R.M."/>
            <person name="Ahn S.J."/>
            <person name="Almeida F.C."/>
            <person name="An C."/>
            <person name="Aqrawi P."/>
            <person name="Bretschneider A."/>
            <person name="Bryant W.B."/>
            <person name="Bucks S."/>
            <person name="Chao H."/>
            <person name="Chevignon G."/>
            <person name="Christen J.M."/>
            <person name="Clarke D.F."/>
            <person name="Dittmer N.T."/>
            <person name="Ferguson L.C.F."/>
            <person name="Garavelou S."/>
            <person name="Gordon K.H.J."/>
            <person name="Gunaratna R.T."/>
            <person name="Han Y."/>
            <person name="Hauser F."/>
            <person name="He Y."/>
            <person name="Heidel-Fischer H."/>
            <person name="Hirsh A."/>
            <person name="Hu Y."/>
            <person name="Jiang H."/>
            <person name="Kalra D."/>
            <person name="Klinner C."/>
            <person name="Konig C."/>
            <person name="Kovar C."/>
            <person name="Kroll A.R."/>
            <person name="Kuwar S.S."/>
            <person name="Lee S.L."/>
            <person name="Lehman R."/>
            <person name="Li K."/>
            <person name="Li Z."/>
            <person name="Liang H."/>
            <person name="Lovelace S."/>
            <person name="Lu Z."/>
            <person name="Mansfield J.H."/>
            <person name="McCulloch K.J."/>
            <person name="Mathew T."/>
            <person name="Morton B."/>
            <person name="Muzny D.M."/>
            <person name="Neunemann D."/>
            <person name="Ongeri F."/>
            <person name="Pauchet Y."/>
            <person name="Pu L.L."/>
            <person name="Pyrousis I."/>
            <person name="Rao X.J."/>
            <person name="Redding A."/>
            <person name="Roesel C."/>
            <person name="Sanchez-Gracia A."/>
            <person name="Schaack S."/>
            <person name="Shukla A."/>
            <person name="Tetreau G."/>
            <person name="Wang Y."/>
            <person name="Xiong G.H."/>
            <person name="Traut W."/>
            <person name="Walsh T.K."/>
            <person name="Worley K.C."/>
            <person name="Wu D."/>
            <person name="Wu W."/>
            <person name="Wu Y.Q."/>
            <person name="Zhang X."/>
            <person name="Zou Z."/>
            <person name="Zucker H."/>
            <person name="Briscoe A.D."/>
            <person name="Burmester T."/>
            <person name="Clem R.J."/>
            <person name="Feyereisen R."/>
            <person name="Grimmelikhuijzen C.J.P."/>
            <person name="Hamodrakas S.J."/>
            <person name="Hansson B.S."/>
            <person name="Huguet E."/>
            <person name="Jermiin L.S."/>
            <person name="Lan Q."/>
            <person name="Lehman H.K."/>
            <person name="Lorenzen M."/>
            <person name="Merzendorfer H."/>
            <person name="Michalopoulos I."/>
            <person name="Morton D.B."/>
            <person name="Muthukrishnan S."/>
            <person name="Oakeshott J.G."/>
            <person name="Palmer W."/>
            <person name="Park Y."/>
            <person name="Passarelli A.L."/>
            <person name="Rozas J."/>
            <person name="Schwartz L.M."/>
            <person name="Smith W."/>
            <person name="Southgate A."/>
            <person name="Vilcinskas A."/>
            <person name="Vogt R."/>
            <person name="Wang P."/>
            <person name="Werren J."/>
            <person name="Yu X.Q."/>
            <person name="Zhou J.J."/>
            <person name="Brown S.J."/>
            <person name="Scherer S.E."/>
            <person name="Richards S."/>
            <person name="Blissard G.W."/>
        </authorList>
    </citation>
    <scope>NUCLEOTIDE SEQUENCE</scope>
</reference>
<comment type="caution">
    <text evidence="6">The sequence shown here is derived from an EMBL/GenBank/DDBJ whole genome shotgun (WGS) entry which is preliminary data.</text>
</comment>
<evidence type="ECO:0000256" key="4">
    <source>
        <dbReference type="SAM" id="Coils"/>
    </source>
</evidence>
<dbReference type="GO" id="GO:0005634">
    <property type="term" value="C:nucleus"/>
    <property type="evidence" value="ECO:0007669"/>
    <property type="project" value="UniProtKB-SubCell"/>
</dbReference>
<dbReference type="PANTHER" id="PTHR15111">
    <property type="entry name" value="RNA POLYMERASE II SUBUNIT 5-MEDIATING PROTEIN NNX3"/>
    <property type="match status" value="1"/>
</dbReference>
<dbReference type="GO" id="GO:0019212">
    <property type="term" value="F:phosphatase inhibitor activity"/>
    <property type="evidence" value="ECO:0007669"/>
    <property type="project" value="TreeGrafter"/>
</dbReference>
<dbReference type="PANTHER" id="PTHR15111:SF0">
    <property type="entry name" value="UNCONVENTIONAL PREFOLDIN RPB5 INTERACTOR 1"/>
    <property type="match status" value="1"/>
</dbReference>
<keyword evidence="7" id="KW-1185">Reference proteome</keyword>
<dbReference type="GO" id="GO:0003682">
    <property type="term" value="F:chromatin binding"/>
    <property type="evidence" value="ECO:0007669"/>
    <property type="project" value="TreeGrafter"/>
</dbReference>
<feature type="region of interest" description="Disordered" evidence="5">
    <location>
        <begin position="406"/>
        <end position="434"/>
    </location>
</feature>
<evidence type="ECO:0000313" key="6">
    <source>
        <dbReference type="EMBL" id="KAG6454944.1"/>
    </source>
</evidence>
<dbReference type="Gene3D" id="1.10.287.370">
    <property type="match status" value="1"/>
</dbReference>
<dbReference type="InterPro" id="IPR004127">
    <property type="entry name" value="Prefoldin_subunit_alpha"/>
</dbReference>
<feature type="compositionally biased region" description="Polar residues" evidence="5">
    <location>
        <begin position="409"/>
        <end position="421"/>
    </location>
</feature>
<comment type="similarity">
    <text evidence="3">Belongs to the RNA polymerase II subunit 5-mediating protein family.</text>
</comment>
<dbReference type="AlphaFoldDB" id="A0A921ZDI2"/>
<dbReference type="InterPro" id="IPR009053">
    <property type="entry name" value="Prefoldin"/>
</dbReference>
<dbReference type="GO" id="GO:0000122">
    <property type="term" value="P:negative regulation of transcription by RNA polymerase II"/>
    <property type="evidence" value="ECO:0007669"/>
    <property type="project" value="TreeGrafter"/>
</dbReference>
<comment type="subcellular location">
    <subcellularLocation>
        <location evidence="1">Nucleus</location>
    </subcellularLocation>
</comment>
<evidence type="ECO:0008006" key="8">
    <source>
        <dbReference type="Google" id="ProtNLM"/>
    </source>
</evidence>
<gene>
    <name evidence="6" type="ORF">O3G_MSEX008960</name>
</gene>
<keyword evidence="2" id="KW-0539">Nucleus</keyword>
<dbReference type="EMBL" id="JH668478">
    <property type="protein sequence ID" value="KAG6454944.1"/>
    <property type="molecule type" value="Genomic_DNA"/>
</dbReference>
<feature type="coiled-coil region" evidence="4">
    <location>
        <begin position="256"/>
        <end position="317"/>
    </location>
</feature>
<dbReference type="InterPro" id="IPR052255">
    <property type="entry name" value="RNA_pol_II_subunit5-mediator"/>
</dbReference>
<dbReference type="SUPFAM" id="SSF46579">
    <property type="entry name" value="Prefoldin"/>
    <property type="match status" value="1"/>
</dbReference>
<dbReference type="Pfam" id="PF02996">
    <property type="entry name" value="Prefoldin"/>
    <property type="match status" value="1"/>
</dbReference>
<sequence>MSFLTDIYNKSIQENERNLRFWEDYLQELKSMDFGAYSDKLRVPVLVPIGSRICFRGDIKHTNEVTVSLGADYFAKCSIKQVEVLRQHRIKNAQNKVDLYLKEKDYLENQVSLSKQSLFEQEGQEIVEVYTEEEDEAWRKKHKENMRKYKQASKNDEQKDVTDEELWQRLEELELQEELENELQEMNNNEDLDSSGSNESFIIKEDEEIIAKQTERDNKLLSSIDNKSSDLINRTIERNRELSIGAPSQTSKLDLLQQVIDRQNELENRLLELKNRERSQTKTERDLLSRLDEIDQLGDIEDEMDRLDDVLENEDMQELEDQKTFQATTVKRQVTFADDDDSETLELTFKHSDVQPDKSHYDPAKGIQKPSDIFEAFPNSFSGSTSILKKSKYEINESLETKIAKPVSNKKNTMQESQKQNIEPEELENQDPNETIVIKDVIERLGQTGNKLENEARPTSLFKKKRMQKK</sequence>
<feature type="region of interest" description="Disordered" evidence="5">
    <location>
        <begin position="446"/>
        <end position="470"/>
    </location>
</feature>